<organism evidence="4 5">
    <name type="scientific">Mycena metata</name>
    <dbReference type="NCBI Taxonomy" id="1033252"/>
    <lineage>
        <taxon>Eukaryota</taxon>
        <taxon>Fungi</taxon>
        <taxon>Dikarya</taxon>
        <taxon>Basidiomycota</taxon>
        <taxon>Agaricomycotina</taxon>
        <taxon>Agaricomycetes</taxon>
        <taxon>Agaricomycetidae</taxon>
        <taxon>Agaricales</taxon>
        <taxon>Marasmiineae</taxon>
        <taxon>Mycenaceae</taxon>
        <taxon>Mycena</taxon>
    </lineage>
</organism>
<feature type="chain" id="PRO_5041899860" description="Mid2 domain-containing protein" evidence="3">
    <location>
        <begin position="23"/>
        <end position="378"/>
    </location>
</feature>
<evidence type="ECO:0000256" key="3">
    <source>
        <dbReference type="SAM" id="SignalP"/>
    </source>
</evidence>
<keyword evidence="3" id="KW-0732">Signal</keyword>
<evidence type="ECO:0000256" key="1">
    <source>
        <dbReference type="SAM" id="MobiDB-lite"/>
    </source>
</evidence>
<feature type="compositionally biased region" description="Low complexity" evidence="1">
    <location>
        <begin position="321"/>
        <end position="330"/>
    </location>
</feature>
<keyword evidence="5" id="KW-1185">Reference proteome</keyword>
<comment type="caution">
    <text evidence="4">The sequence shown here is derived from an EMBL/GenBank/DDBJ whole genome shotgun (WGS) entry which is preliminary data.</text>
</comment>
<evidence type="ECO:0000313" key="4">
    <source>
        <dbReference type="EMBL" id="KAJ7696849.1"/>
    </source>
</evidence>
<dbReference type="AlphaFoldDB" id="A0AAD7DS93"/>
<dbReference type="Proteomes" id="UP001215598">
    <property type="component" value="Unassembled WGS sequence"/>
</dbReference>
<accession>A0AAD7DS93</accession>
<feature type="region of interest" description="Disordered" evidence="1">
    <location>
        <begin position="178"/>
        <end position="206"/>
    </location>
</feature>
<feature type="transmembrane region" description="Helical" evidence="2">
    <location>
        <begin position="209"/>
        <end position="230"/>
    </location>
</feature>
<proteinExistence type="predicted"/>
<evidence type="ECO:0000313" key="5">
    <source>
        <dbReference type="Proteomes" id="UP001215598"/>
    </source>
</evidence>
<keyword evidence="2" id="KW-0812">Transmembrane</keyword>
<sequence length="378" mass="39910">MLVSQTFPLLLFTACTIFPVRAALTNLTIDDTDLSYFTWTEDTNVVQPNIPWAAITPNSPCVYCSAKPPTANIHNQTWHDGSNNSAGSFVFQGHEVYIYGIAQVNSVNMSFTMDGNVSAFYYYSGTAQFVFNSLFFSARDLTASVNHTVSWVLHATNTSGDAGAGLFDYAVITVDQTQSGSSSPRTGSPSSTSSPPASPSKSKTKTGPIVGGVVGALTLIAAVILVVILLSRRNRTVAANTPAVVPTPRVRPTDVEPFMEQAATSPASGSMGEKTLDASWVNPLPSASAAAPLFTGTRSMANPSGVPASVPTDVASTRGLSSAAANSNSAPRTDPELHSTSTGSARERELEERVAQLETQVQQHLTQPPPYVPPPVRE</sequence>
<feature type="signal peptide" evidence="3">
    <location>
        <begin position="1"/>
        <end position="22"/>
    </location>
</feature>
<gene>
    <name evidence="4" type="ORF">B0H16DRAFT_1647285</name>
</gene>
<feature type="compositionally biased region" description="Basic and acidic residues" evidence="1">
    <location>
        <begin position="345"/>
        <end position="355"/>
    </location>
</feature>
<keyword evidence="2" id="KW-1133">Transmembrane helix</keyword>
<keyword evidence="2" id="KW-0472">Membrane</keyword>
<feature type="region of interest" description="Disordered" evidence="1">
    <location>
        <begin position="304"/>
        <end position="378"/>
    </location>
</feature>
<reference evidence="4" key="1">
    <citation type="submission" date="2023-03" db="EMBL/GenBank/DDBJ databases">
        <title>Massive genome expansion in bonnet fungi (Mycena s.s.) driven by repeated elements and novel gene families across ecological guilds.</title>
        <authorList>
            <consortium name="Lawrence Berkeley National Laboratory"/>
            <person name="Harder C.B."/>
            <person name="Miyauchi S."/>
            <person name="Viragh M."/>
            <person name="Kuo A."/>
            <person name="Thoen E."/>
            <person name="Andreopoulos B."/>
            <person name="Lu D."/>
            <person name="Skrede I."/>
            <person name="Drula E."/>
            <person name="Henrissat B."/>
            <person name="Morin E."/>
            <person name="Kohler A."/>
            <person name="Barry K."/>
            <person name="LaButti K."/>
            <person name="Morin E."/>
            <person name="Salamov A."/>
            <person name="Lipzen A."/>
            <person name="Mereny Z."/>
            <person name="Hegedus B."/>
            <person name="Baldrian P."/>
            <person name="Stursova M."/>
            <person name="Weitz H."/>
            <person name="Taylor A."/>
            <person name="Grigoriev I.V."/>
            <person name="Nagy L.G."/>
            <person name="Martin F."/>
            <person name="Kauserud H."/>
        </authorList>
    </citation>
    <scope>NUCLEOTIDE SEQUENCE</scope>
    <source>
        <strain evidence="4">CBHHK182m</strain>
    </source>
</reference>
<feature type="compositionally biased region" description="Pro residues" evidence="1">
    <location>
        <begin position="367"/>
        <end position="378"/>
    </location>
</feature>
<protein>
    <recommendedName>
        <fullName evidence="6">Mid2 domain-containing protein</fullName>
    </recommendedName>
</protein>
<feature type="compositionally biased region" description="Polar residues" evidence="1">
    <location>
        <begin position="357"/>
        <end position="366"/>
    </location>
</feature>
<evidence type="ECO:0008006" key="6">
    <source>
        <dbReference type="Google" id="ProtNLM"/>
    </source>
</evidence>
<dbReference type="EMBL" id="JARKIB010000623">
    <property type="protein sequence ID" value="KAJ7696849.1"/>
    <property type="molecule type" value="Genomic_DNA"/>
</dbReference>
<name>A0AAD7DS93_9AGAR</name>
<evidence type="ECO:0000256" key="2">
    <source>
        <dbReference type="SAM" id="Phobius"/>
    </source>
</evidence>
<feature type="compositionally biased region" description="Low complexity" evidence="1">
    <location>
        <begin position="179"/>
        <end position="206"/>
    </location>
</feature>